<evidence type="ECO:0000313" key="8">
    <source>
        <dbReference type="Proteomes" id="UP001202248"/>
    </source>
</evidence>
<dbReference type="Pfam" id="PF07980">
    <property type="entry name" value="SusD_RagB"/>
    <property type="match status" value="1"/>
</dbReference>
<evidence type="ECO:0000256" key="1">
    <source>
        <dbReference type="ARBA" id="ARBA00004442"/>
    </source>
</evidence>
<dbReference type="InterPro" id="IPR012944">
    <property type="entry name" value="SusD_RagB_dom"/>
</dbReference>
<evidence type="ECO:0000313" key="7">
    <source>
        <dbReference type="EMBL" id="MCH5597137.1"/>
    </source>
</evidence>
<reference evidence="7 8" key="1">
    <citation type="submission" date="2022-02" db="EMBL/GenBank/DDBJ databases">
        <authorList>
            <person name="Min J."/>
        </authorList>
    </citation>
    <scope>NUCLEOTIDE SEQUENCE [LARGE SCALE GENOMIC DNA]</scope>
    <source>
        <strain evidence="7 8">GR10-1</strain>
    </source>
</reference>
<name>A0ABS9SFJ7_9BACT</name>
<dbReference type="SUPFAM" id="SSF48452">
    <property type="entry name" value="TPR-like"/>
    <property type="match status" value="1"/>
</dbReference>
<dbReference type="EMBL" id="JAKWBL010000001">
    <property type="protein sequence ID" value="MCH5597137.1"/>
    <property type="molecule type" value="Genomic_DNA"/>
</dbReference>
<comment type="subcellular location">
    <subcellularLocation>
        <location evidence="1">Cell outer membrane</location>
    </subcellularLocation>
</comment>
<feature type="domain" description="RagB/SusD" evidence="6">
    <location>
        <begin position="46"/>
        <end position="384"/>
    </location>
</feature>
<dbReference type="Gene3D" id="1.25.40.390">
    <property type="match status" value="1"/>
</dbReference>
<evidence type="ECO:0000256" key="4">
    <source>
        <dbReference type="ARBA" id="ARBA00023136"/>
    </source>
</evidence>
<keyword evidence="5" id="KW-0998">Cell outer membrane</keyword>
<proteinExistence type="inferred from homology"/>
<gene>
    <name evidence="7" type="ORF">MKP09_04030</name>
</gene>
<comment type="similarity">
    <text evidence="2">Belongs to the SusD family.</text>
</comment>
<dbReference type="RefSeq" id="WP_240826543.1">
    <property type="nucleotide sequence ID" value="NZ_JAKWBL010000001.1"/>
</dbReference>
<evidence type="ECO:0000259" key="6">
    <source>
        <dbReference type="Pfam" id="PF07980"/>
    </source>
</evidence>
<organism evidence="7 8">
    <name type="scientific">Niabella ginsengisoli</name>
    <dbReference type="NCBI Taxonomy" id="522298"/>
    <lineage>
        <taxon>Bacteria</taxon>
        <taxon>Pseudomonadati</taxon>
        <taxon>Bacteroidota</taxon>
        <taxon>Chitinophagia</taxon>
        <taxon>Chitinophagales</taxon>
        <taxon>Chitinophagaceae</taxon>
        <taxon>Niabella</taxon>
    </lineage>
</organism>
<keyword evidence="8" id="KW-1185">Reference proteome</keyword>
<protein>
    <submittedName>
        <fullName evidence="7">RagB/SusD family nutrient uptake outer membrane protein</fullName>
    </submittedName>
</protein>
<dbReference type="InterPro" id="IPR011990">
    <property type="entry name" value="TPR-like_helical_dom_sf"/>
</dbReference>
<evidence type="ECO:0000256" key="5">
    <source>
        <dbReference type="ARBA" id="ARBA00023237"/>
    </source>
</evidence>
<keyword evidence="4" id="KW-0472">Membrane</keyword>
<keyword evidence="3" id="KW-0732">Signal</keyword>
<sequence>MADGYYLKALTAAQAIITSGRYSLYQKKDVLWDNFASLFTDKANNPEVIFAKDYLLKTNRIHGYTLQNQPRTSAEEQQGGRLNPALNLAQEFELLNNTFAPFATKDGAGNDIYYDNIKDIFAGRDARLEGTIMLPGTQFKGVTTDIWAGWLLANNSIVTGDQFGQIKTNVLPGNTGSVQVVGKDGPIDALEFGTQTGFFVRKYMDNNIGSGRIGTQSDVWWIRYRYAEVLLNAAEAAFELGQSGIAAGYMNQVRERAGLTIPLTSGQITFDRIVHERKVELAFEDHILWDKKRWRIAHLSWNGENMNASTVAQNIGSATKAQTMVFGLWPYKYHNPGNANHNKYVFRIVKPSRVSQAHRFRLGNYYSLINNDIRSNNPKIVRQPNQ</sequence>
<comment type="caution">
    <text evidence="7">The sequence shown here is derived from an EMBL/GenBank/DDBJ whole genome shotgun (WGS) entry which is preliminary data.</text>
</comment>
<accession>A0ABS9SFJ7</accession>
<evidence type="ECO:0000256" key="2">
    <source>
        <dbReference type="ARBA" id="ARBA00006275"/>
    </source>
</evidence>
<dbReference type="Proteomes" id="UP001202248">
    <property type="component" value="Unassembled WGS sequence"/>
</dbReference>
<evidence type="ECO:0000256" key="3">
    <source>
        <dbReference type="ARBA" id="ARBA00022729"/>
    </source>
</evidence>